<dbReference type="GO" id="GO:0005634">
    <property type="term" value="C:nucleus"/>
    <property type="evidence" value="ECO:0007669"/>
    <property type="project" value="TreeGrafter"/>
</dbReference>
<keyword evidence="3" id="KW-0067">ATP-binding</keyword>
<reference evidence="7" key="2">
    <citation type="submission" date="2016-02" db="EMBL/GenBank/DDBJ databases">
        <title>Genome sequencing of Aspergillus luchuensis NBRC 4314.</title>
        <authorList>
            <person name="Yamada O."/>
        </authorList>
    </citation>
    <scope>NUCLEOTIDE SEQUENCE [LARGE SCALE GENOMIC DNA]</scope>
    <source>
        <strain evidence="7">RIB 2604</strain>
    </source>
</reference>
<keyword evidence="2" id="KW-0547">Nucleotide-binding</keyword>
<dbReference type="InterPro" id="IPR027417">
    <property type="entry name" value="P-loop_NTPase"/>
</dbReference>
<keyword evidence="4" id="KW-0238">DNA-binding</keyword>
<dbReference type="EMBL" id="BCWF01000028">
    <property type="protein sequence ID" value="GAT29425.1"/>
    <property type="molecule type" value="Genomic_DNA"/>
</dbReference>
<dbReference type="GO" id="GO:0006298">
    <property type="term" value="P:mismatch repair"/>
    <property type="evidence" value="ECO:0007669"/>
    <property type="project" value="InterPro"/>
</dbReference>
<dbReference type="GO" id="GO:0051026">
    <property type="term" value="P:chiasma assembly"/>
    <property type="evidence" value="ECO:0007669"/>
    <property type="project" value="TreeGrafter"/>
</dbReference>
<dbReference type="SMART" id="SM00534">
    <property type="entry name" value="MUTSac"/>
    <property type="match status" value="1"/>
</dbReference>
<name>A0A146FV77_ASPKA</name>
<protein>
    <submittedName>
        <fullName evidence="6">DNA mismatch repair protein Msh5</fullName>
    </submittedName>
</protein>
<comment type="caution">
    <text evidence="6">The sequence shown here is derived from an EMBL/GenBank/DDBJ whole genome shotgun (WGS) entry which is preliminary data.</text>
</comment>
<evidence type="ECO:0000256" key="4">
    <source>
        <dbReference type="ARBA" id="ARBA00023125"/>
    </source>
</evidence>
<evidence type="ECO:0000256" key="1">
    <source>
        <dbReference type="ARBA" id="ARBA00006271"/>
    </source>
</evidence>
<accession>A0A146FV77</accession>
<evidence type="ECO:0000256" key="2">
    <source>
        <dbReference type="ARBA" id="ARBA00022741"/>
    </source>
</evidence>
<gene>
    <name evidence="6" type="ORF">RIB2604_02902980</name>
</gene>
<dbReference type="PROSITE" id="PS00486">
    <property type="entry name" value="DNA_MISMATCH_REPAIR_2"/>
    <property type="match status" value="1"/>
</dbReference>
<dbReference type="GO" id="GO:0140664">
    <property type="term" value="F:ATP-dependent DNA damage sensor activity"/>
    <property type="evidence" value="ECO:0007669"/>
    <property type="project" value="InterPro"/>
</dbReference>
<evidence type="ECO:0000259" key="5">
    <source>
        <dbReference type="PROSITE" id="PS00486"/>
    </source>
</evidence>
<dbReference type="InterPro" id="IPR045076">
    <property type="entry name" value="MutS"/>
</dbReference>
<dbReference type="PANTHER" id="PTHR11361:SF20">
    <property type="entry name" value="MUTS PROTEIN HOMOLOG 5"/>
    <property type="match status" value="1"/>
</dbReference>
<dbReference type="VEuPathDB" id="FungiDB:ASPFODRAFT_184514"/>
<dbReference type="InterPro" id="IPR000432">
    <property type="entry name" value="DNA_mismatch_repair_MutS_C"/>
</dbReference>
<dbReference type="GO" id="GO:0030983">
    <property type="term" value="F:mismatched DNA binding"/>
    <property type="evidence" value="ECO:0007669"/>
    <property type="project" value="InterPro"/>
</dbReference>
<reference evidence="6 7" key="1">
    <citation type="journal article" date="2016" name="DNA Res.">
        <title>Genome sequence of Aspergillus luchuensis NBRC 4314.</title>
        <authorList>
            <person name="Yamada O."/>
            <person name="Machida M."/>
            <person name="Hosoyama A."/>
            <person name="Goto M."/>
            <person name="Takahashi T."/>
            <person name="Futagami T."/>
            <person name="Yamagata Y."/>
            <person name="Takeuchi M."/>
            <person name="Kobayashi T."/>
            <person name="Koike H."/>
            <person name="Abe K."/>
            <person name="Asai K."/>
            <person name="Arita M."/>
            <person name="Fujita N."/>
            <person name="Fukuda K."/>
            <person name="Higa K."/>
            <person name="Horikawa H."/>
            <person name="Ishikawa T."/>
            <person name="Jinno K."/>
            <person name="Kato Y."/>
            <person name="Kirimura K."/>
            <person name="Mizutani O."/>
            <person name="Nakasone K."/>
            <person name="Sano M."/>
            <person name="Shiraishi Y."/>
            <person name="Tsukahara M."/>
            <person name="Gomi K."/>
        </authorList>
    </citation>
    <scope>NUCLEOTIDE SEQUENCE [LARGE SCALE GENOMIC DNA]</scope>
    <source>
        <strain evidence="6 7">RIB 2604</strain>
    </source>
</reference>
<comment type="similarity">
    <text evidence="1">Belongs to the DNA mismatch repair MutS family.</text>
</comment>
<dbReference type="Gene3D" id="3.40.50.300">
    <property type="entry name" value="P-loop containing nucleotide triphosphate hydrolases"/>
    <property type="match status" value="1"/>
</dbReference>
<evidence type="ECO:0000313" key="6">
    <source>
        <dbReference type="EMBL" id="GAT29425.1"/>
    </source>
</evidence>
<proteinExistence type="inferred from homology"/>
<sequence length="173" mass="19303">MAQAASFYRLVRPKMVEGDVIKIRGGSFVPAESAELGIVDKILVKSNTQDSVSQIQSTFMNDLQQLSFDLKQVTGRSLLLIDEFGKGTNENDGIGLACGVLEHLLNREDAPKVIAATHFHEILANGYLKPRPQLQLGHMEVRVHEEPGEAEDQITYLYKYSANPRTTIISRRH</sequence>
<evidence type="ECO:0000313" key="7">
    <source>
        <dbReference type="Proteomes" id="UP000075230"/>
    </source>
</evidence>
<feature type="domain" description="DNA mismatch repair proteins mutS family" evidence="5">
    <location>
        <begin position="77"/>
        <end position="93"/>
    </location>
</feature>
<evidence type="ECO:0000256" key="3">
    <source>
        <dbReference type="ARBA" id="ARBA00022840"/>
    </source>
</evidence>
<dbReference type="AlphaFoldDB" id="A0A146FV77"/>
<dbReference type="Pfam" id="PF00488">
    <property type="entry name" value="MutS_V"/>
    <property type="match status" value="1"/>
</dbReference>
<dbReference type="GO" id="GO:0005524">
    <property type="term" value="F:ATP binding"/>
    <property type="evidence" value="ECO:0007669"/>
    <property type="project" value="UniProtKB-KW"/>
</dbReference>
<dbReference type="Proteomes" id="UP000075230">
    <property type="component" value="Unassembled WGS sequence"/>
</dbReference>
<dbReference type="PANTHER" id="PTHR11361">
    <property type="entry name" value="DNA MISMATCH REPAIR PROTEIN MUTS FAMILY MEMBER"/>
    <property type="match status" value="1"/>
</dbReference>
<organism evidence="6 7">
    <name type="scientific">Aspergillus kawachii</name>
    <name type="common">White koji mold</name>
    <name type="synonym">Aspergillus awamori var. kawachi</name>
    <dbReference type="NCBI Taxonomy" id="1069201"/>
    <lineage>
        <taxon>Eukaryota</taxon>
        <taxon>Fungi</taxon>
        <taxon>Dikarya</taxon>
        <taxon>Ascomycota</taxon>
        <taxon>Pezizomycotina</taxon>
        <taxon>Eurotiomycetes</taxon>
        <taxon>Eurotiomycetidae</taxon>
        <taxon>Eurotiales</taxon>
        <taxon>Aspergillaceae</taxon>
        <taxon>Aspergillus</taxon>
        <taxon>Aspergillus subgen. Circumdati</taxon>
    </lineage>
</organism>
<dbReference type="SUPFAM" id="SSF52540">
    <property type="entry name" value="P-loop containing nucleoside triphosphate hydrolases"/>
    <property type="match status" value="1"/>
</dbReference>